<dbReference type="SUPFAM" id="SSF53448">
    <property type="entry name" value="Nucleotide-diphospho-sugar transferases"/>
    <property type="match status" value="1"/>
</dbReference>
<gene>
    <name evidence="1" type="primary">neuA</name>
    <name evidence="1" type="ORF">NCTC11388_02257</name>
</gene>
<dbReference type="Proteomes" id="UP000254893">
    <property type="component" value="Unassembled WGS sequence"/>
</dbReference>
<reference evidence="1 2" key="1">
    <citation type="submission" date="2018-06" db="EMBL/GenBank/DDBJ databases">
        <authorList>
            <consortium name="Pathogen Informatics"/>
            <person name="Doyle S."/>
        </authorList>
    </citation>
    <scope>NUCLEOTIDE SEQUENCE [LARGE SCALE GENOMIC DNA]</scope>
    <source>
        <strain evidence="1 2">NCTC11388</strain>
    </source>
</reference>
<proteinExistence type="predicted"/>
<keyword evidence="1" id="KW-0548">Nucleotidyltransferase</keyword>
<dbReference type="InterPro" id="IPR050793">
    <property type="entry name" value="CMP-NeuNAc_synthase"/>
</dbReference>
<protein>
    <submittedName>
        <fullName evidence="1">N-acylneuraminate cytidylyltransferase</fullName>
        <ecNumber evidence="1">2.7.7.43</ecNumber>
    </submittedName>
</protein>
<organism evidence="1 2">
    <name type="scientific">Sphingobacterium spiritivorum</name>
    <name type="common">Flavobacterium spiritivorum</name>
    <dbReference type="NCBI Taxonomy" id="258"/>
    <lineage>
        <taxon>Bacteria</taxon>
        <taxon>Pseudomonadati</taxon>
        <taxon>Bacteroidota</taxon>
        <taxon>Sphingobacteriia</taxon>
        <taxon>Sphingobacteriales</taxon>
        <taxon>Sphingobacteriaceae</taxon>
        <taxon>Sphingobacterium</taxon>
    </lineage>
</organism>
<dbReference type="AlphaFoldDB" id="A0A380C5G2"/>
<name>A0A380C5G2_SPHSI</name>
<dbReference type="Pfam" id="PF02348">
    <property type="entry name" value="CTP_transf_3"/>
    <property type="match status" value="1"/>
</dbReference>
<evidence type="ECO:0000313" key="1">
    <source>
        <dbReference type="EMBL" id="SUJ13145.1"/>
    </source>
</evidence>
<dbReference type="EC" id="2.7.7.43" evidence="1"/>
<accession>A0A380C5G2</accession>
<dbReference type="Gene3D" id="3.90.550.10">
    <property type="entry name" value="Spore Coat Polysaccharide Biosynthesis Protein SpsA, Chain A"/>
    <property type="match status" value="1"/>
</dbReference>
<dbReference type="GO" id="GO:0008781">
    <property type="term" value="F:N-acylneuraminate cytidylyltransferase activity"/>
    <property type="evidence" value="ECO:0007669"/>
    <property type="project" value="UniProtKB-EC"/>
</dbReference>
<dbReference type="CDD" id="cd02513">
    <property type="entry name" value="CMP-NeuAc_Synthase"/>
    <property type="match status" value="1"/>
</dbReference>
<dbReference type="RefSeq" id="WP_220271259.1">
    <property type="nucleotide sequence ID" value="NZ_UGYW01000002.1"/>
</dbReference>
<sequence>MPEVGQKVSPAKNIRPINERPLIDYTIEIAEQLSDKYDVDIYLSTDDTEIKEVVYKLGRSKIKLDYQRPEQLASDTAGKLDAIVDVKNFAEQKNNIRYDFVIDLDITSPLRTIVDLDEAIKLLFQNKDALNLFSVSPANRNPYFNMVEETDEGFYTLCKKGQFMTRQSAPRVFDLNASFYIFKSSFFEKEYRTVITEQSLVYEVPHLCFDLDHLIDFEIMSYLITNKRLDFNFNY</sequence>
<dbReference type="PANTHER" id="PTHR21485">
    <property type="entry name" value="HAD SUPERFAMILY MEMBERS CMAS AND KDSC"/>
    <property type="match status" value="1"/>
</dbReference>
<dbReference type="InterPro" id="IPR029044">
    <property type="entry name" value="Nucleotide-diphossugar_trans"/>
</dbReference>
<evidence type="ECO:0000313" key="2">
    <source>
        <dbReference type="Proteomes" id="UP000254893"/>
    </source>
</evidence>
<keyword evidence="1" id="KW-0808">Transferase</keyword>
<dbReference type="PANTHER" id="PTHR21485:SF6">
    <property type="entry name" value="N-ACYLNEURAMINATE CYTIDYLYLTRANSFERASE-RELATED"/>
    <property type="match status" value="1"/>
</dbReference>
<dbReference type="EMBL" id="UGYW01000002">
    <property type="protein sequence ID" value="SUJ13145.1"/>
    <property type="molecule type" value="Genomic_DNA"/>
</dbReference>
<dbReference type="InterPro" id="IPR003329">
    <property type="entry name" value="Cytidylyl_trans"/>
</dbReference>